<evidence type="ECO:0000256" key="5">
    <source>
        <dbReference type="ARBA" id="ARBA00022771"/>
    </source>
</evidence>
<dbReference type="InterPro" id="IPR027409">
    <property type="entry name" value="GroEL-like_apical_dom_sf"/>
</dbReference>
<dbReference type="Proteomes" id="UP000054097">
    <property type="component" value="Unassembled WGS sequence"/>
</dbReference>
<feature type="compositionally biased region" description="Basic and acidic residues" evidence="11">
    <location>
        <begin position="1366"/>
        <end position="1375"/>
    </location>
</feature>
<evidence type="ECO:0000256" key="3">
    <source>
        <dbReference type="ARBA" id="ARBA00022723"/>
    </source>
</evidence>
<dbReference type="Pfam" id="PF01363">
    <property type="entry name" value="FYVE"/>
    <property type="match status" value="1"/>
</dbReference>
<accession>A0A0C3ADY4</accession>
<dbReference type="FunFam" id="3.50.7.10:FF:000007">
    <property type="entry name" value="1-phosphatidylinositol 3-phosphate 5-kinase isoform X1"/>
    <property type="match status" value="1"/>
</dbReference>
<dbReference type="SUPFAM" id="SSF57903">
    <property type="entry name" value="FYVE/PHD zinc finger"/>
    <property type="match status" value="1"/>
</dbReference>
<evidence type="ECO:0000256" key="9">
    <source>
        <dbReference type="PROSITE-ProRule" id="PRU00091"/>
    </source>
</evidence>
<evidence type="ECO:0000313" key="15">
    <source>
        <dbReference type="Proteomes" id="UP000054097"/>
    </source>
</evidence>
<dbReference type="PROSITE" id="PS51455">
    <property type="entry name" value="PIPK"/>
    <property type="match status" value="1"/>
</dbReference>
<dbReference type="PANTHER" id="PTHR45748">
    <property type="entry name" value="1-PHOSPHATIDYLINOSITOL 3-PHOSPHATE 5-KINASE-RELATED"/>
    <property type="match status" value="1"/>
</dbReference>
<dbReference type="SMART" id="SM00064">
    <property type="entry name" value="FYVE"/>
    <property type="match status" value="1"/>
</dbReference>
<dbReference type="EMBL" id="KN824347">
    <property type="protein sequence ID" value="KIM22865.1"/>
    <property type="molecule type" value="Genomic_DNA"/>
</dbReference>
<keyword evidence="8 10" id="KW-0067">ATP-binding</keyword>
<dbReference type="CDD" id="cd17300">
    <property type="entry name" value="PIPKc_PIKfyve"/>
    <property type="match status" value="1"/>
</dbReference>
<dbReference type="GO" id="GO:0046854">
    <property type="term" value="P:phosphatidylinositol phosphate biosynthetic process"/>
    <property type="evidence" value="ECO:0007669"/>
    <property type="project" value="TreeGrafter"/>
</dbReference>
<feature type="compositionally biased region" description="Basic and acidic residues" evidence="11">
    <location>
        <begin position="1405"/>
        <end position="1420"/>
    </location>
</feature>
<feature type="region of interest" description="Disordered" evidence="11">
    <location>
        <begin position="1765"/>
        <end position="1804"/>
    </location>
</feature>
<dbReference type="CDD" id="cd15725">
    <property type="entry name" value="FYVE_PIKfyve_Fab1"/>
    <property type="match status" value="1"/>
</dbReference>
<organism evidence="14 15">
    <name type="scientific">Serendipita vermifera MAFF 305830</name>
    <dbReference type="NCBI Taxonomy" id="933852"/>
    <lineage>
        <taxon>Eukaryota</taxon>
        <taxon>Fungi</taxon>
        <taxon>Dikarya</taxon>
        <taxon>Basidiomycota</taxon>
        <taxon>Agaricomycotina</taxon>
        <taxon>Agaricomycetes</taxon>
        <taxon>Sebacinales</taxon>
        <taxon>Serendipitaceae</taxon>
        <taxon>Serendipita</taxon>
    </lineage>
</organism>
<dbReference type="InterPro" id="IPR002423">
    <property type="entry name" value="Cpn60/GroEL/TCP-1"/>
</dbReference>
<dbReference type="Gene3D" id="3.30.810.10">
    <property type="entry name" value="2-Layer Sandwich"/>
    <property type="match status" value="1"/>
</dbReference>
<dbReference type="GO" id="GO:0010008">
    <property type="term" value="C:endosome membrane"/>
    <property type="evidence" value="ECO:0007669"/>
    <property type="project" value="TreeGrafter"/>
</dbReference>
<gene>
    <name evidence="14" type="ORF">M408DRAFT_28404</name>
</gene>
<keyword evidence="5 9" id="KW-0863">Zinc-finger</keyword>
<feature type="region of interest" description="Disordered" evidence="11">
    <location>
        <begin position="55"/>
        <end position="88"/>
    </location>
</feature>
<dbReference type="InterPro" id="IPR044769">
    <property type="entry name" value="PIKfyve_PIPKc"/>
</dbReference>
<dbReference type="OrthoDB" id="158357at2759"/>
<proteinExistence type="predicted"/>
<dbReference type="GO" id="GO:0000329">
    <property type="term" value="C:fungal-type vacuole membrane"/>
    <property type="evidence" value="ECO:0007669"/>
    <property type="project" value="TreeGrafter"/>
</dbReference>
<dbReference type="GO" id="GO:0008270">
    <property type="term" value="F:zinc ion binding"/>
    <property type="evidence" value="ECO:0007669"/>
    <property type="project" value="UniProtKB-KW"/>
</dbReference>
<feature type="compositionally biased region" description="Polar residues" evidence="11">
    <location>
        <begin position="1"/>
        <end position="12"/>
    </location>
</feature>
<feature type="compositionally biased region" description="Acidic residues" evidence="11">
    <location>
        <begin position="1700"/>
        <end position="1709"/>
    </location>
</feature>
<keyword evidence="6 10" id="KW-0418">Kinase</keyword>
<dbReference type="Pfam" id="PF00118">
    <property type="entry name" value="Cpn60_TCP1"/>
    <property type="match status" value="1"/>
</dbReference>
<evidence type="ECO:0000259" key="13">
    <source>
        <dbReference type="PROSITE" id="PS51455"/>
    </source>
</evidence>
<evidence type="ECO:0000256" key="10">
    <source>
        <dbReference type="PROSITE-ProRule" id="PRU00781"/>
    </source>
</evidence>
<feature type="region of interest" description="Disordered" evidence="11">
    <location>
        <begin position="1"/>
        <end position="38"/>
    </location>
</feature>
<feature type="compositionally biased region" description="Polar residues" evidence="11">
    <location>
        <begin position="1387"/>
        <end position="1399"/>
    </location>
</feature>
<feature type="compositionally biased region" description="Basic and acidic residues" evidence="11">
    <location>
        <begin position="1644"/>
        <end position="1655"/>
    </location>
</feature>
<feature type="compositionally biased region" description="Basic and acidic residues" evidence="11">
    <location>
        <begin position="76"/>
        <end position="87"/>
    </location>
</feature>
<sequence>MAAAVESSSNTAGIRKQPPPNTFTLTSTNPFAEDDEHDQSSYAYVSSLFSKVRNTFAPPAPKPQQAPVSAVPRSTTETKPRIGERKGSLAVVSKNPAPPLVSVTPVVSEAPSFQHDIESPVSRTGLFSFTSAQDNAVDGPYGTAIPGFPIDMDARSIKTSTSLGHKKNTSVSKIIRRLRGEGLSRDYWMDDEHCKECYDCRSVFTTWRRKHHCRICGQIFCARCASNIIKGSRFGQDSMIRICNMCLKTLEDETIMDDEDDDRRSVVSSSPSFYMAHQHRHSVDALPTSPFAASQLLRRVEEPFSLFSIAETKTKIGSEIDSRPLTPADGNSQGPWEVPVKRVAAPFRRTKDEETDSLAVDTSMNAQTGPLPTPANENVVFPVMDNQGQSSIQFPGGSPEQGNERPGFFRGRVESDTDNLETPFMRSRVQSRLADLGLLAGEAGWRTRRESTAYAQEVNSASMFHIRLMLRQMLTTEKLPNIKEWEETLVKLAMQIARDLVLTTGRREMDMDVRRFVKIKRVPGGAPRDSEYVDGAVITKNFAHKRMPRTFVNPRIICVTFPFDYNRVEGQIIAFDPLVAQEEEYMKNLVKRVEALRPHILLVERTVTRRALEYLHQANIAVARNVKVSAIQNVARMTQGDIISSMDRLAADPKLGQCGQFKIQTFEHPLIPGRRKTYMRFEGCNRDLGCTILLRGGDITTLTKVKKVTRFLAFLVRNLKMETFLWKDSVVTMPPLSRYAVPTPPKQFNGTTAHFNSLMTPISAGNLAAQLSTPLATIESMNALEEEESDSLPEEDAVALRLSRRIQKSIEPYYTTFISVSATLRFPPPYPIARMKQLDDRLREIKRAWEDEIIRREESAIGGRHRQDATITLAPIPLPAFEFSTSPVSTPSLVEEAPSYFEHAVSPATTKSSFGSIDQSIDHPTDASFASFLGDASPVNLKKVSDIALESDLAMVRHEHAQAQGVWEWYLRRNHDDFVVEKYQRIAYRTYTVPFADVDVQMPCFMPQLNYISYYGNNDLTLGNFIEESCVKYLSMKPGTLCTGKGCGKPQVGHCNVFVHNQTRLLVATELWEGTIAGHEQTSGVPADYLTTWSVCRLCGKFTPFIPVSLETQQYSFAKFLELHFYPADVMLMQGAGCMHNIYQHHVRYFAWKGLTVRFQSDPIVSFEPVFPAAKVFIRPDVPLQLKNHDYEHLLSRNAKFWQSVEERLRWYDTSYSTIGMNEKYGIDEDALSSVTQALLVKADAAKLRITQAIHNAYSSTFITDTLAFGKIRQELQDESTVWEKEFEKLDDMRRPPPPTFFEKDLRKSVAIPSRFKGMFGVVTPNTIGSEQNEKARRPSMTETEHEGTDGDPVQRGRGTLLQRTTSDRTDDLVSKESQGGGEESDSTINATHVASRQPSLADLRTVDEEPAKEPSAEEPVHDAANIIPPVDLIVKVEAATPPVDNTEIPAVSGPSTSAPRVSRLPRRVKHSPRIAHLVQQFQTPDSESLQSQDLVMSESEQEVEVTAPIRNSRVKSRINQISQKEEAPLSDFEGSYAANVAPLYFAHRRPAGYISRIPAPVLSGSEGPSSRKASPERPAPGLTIRFGQGFRSFEAPKTPIVPLSNSQINRGKEKQRSNLGLTANAPHRRANTVGPSKVGKMTKHYEKLARESEKHRRASANKHRKARPVATARVTVEVLKTVKEGFQDAPDESSSSSSEADDEDEGDDPIPAKRSADAPSHTMAKEFEEQPPPVDLASSTEDITKGGEAELDMKTLLAQEEAKPITGEQAASSEAKERSGTPSPTLAPADGLERTDTIPLLNEGTDGLERTATMPLLSEGEMSQPERSSVMRAFSMFQTWTSRPIDRGPDVQYPGSKFEHFFRESTIVVREDEPTSFIAFALDSRQHRDYLATRKRALGRVSVSSESENFGGDDASITESGSNWGVISFDAPTPKDLLKDEGPALEVKGTSPLFTFTTDNFQVKCIIYLTEQFDALRSICRCEKDLLRSLSRCVKWDAGGGKSGSAFLKTRDDRFIAKEISRFEGDAFGEIGPAYFSYLAQAFTTGRPTLLAKIFGLYTIEYRHISTEKKGDEYVINGGKSGKTVRMNFLVMENLFHGRRFSKIYDLKGSVRNRHVTSTGRENEVLLDENLVQMTHAAPFYLREHGKRMLRGALWNDTKFLQSVNVMDYSLLVGVDDQSNELVLGIVDYIRTFTWDKRLENWVKDFGGAGKEPTIVTPKQYKQRFRSAMERYFPLVPDRWMKQEDVMDDEGKELLQLWRDW</sequence>
<feature type="region of interest" description="Disordered" evidence="11">
    <location>
        <begin position="1596"/>
        <end position="1672"/>
    </location>
</feature>
<evidence type="ECO:0000256" key="4">
    <source>
        <dbReference type="ARBA" id="ARBA00022741"/>
    </source>
</evidence>
<evidence type="ECO:0000256" key="11">
    <source>
        <dbReference type="SAM" id="MobiDB-lite"/>
    </source>
</evidence>
<evidence type="ECO:0000256" key="8">
    <source>
        <dbReference type="ARBA" id="ARBA00022840"/>
    </source>
</evidence>
<dbReference type="Pfam" id="PF01504">
    <property type="entry name" value="PIP5K"/>
    <property type="match status" value="1"/>
</dbReference>
<dbReference type="InterPro" id="IPR017455">
    <property type="entry name" value="Znf_FYVE-rel"/>
</dbReference>
<dbReference type="GO" id="GO:0005524">
    <property type="term" value="F:ATP binding"/>
    <property type="evidence" value="ECO:0007669"/>
    <property type="project" value="UniProtKB-UniRule"/>
</dbReference>
<feature type="compositionally biased region" description="Basic residues" evidence="11">
    <location>
        <begin position="1656"/>
        <end position="1668"/>
    </location>
</feature>
<dbReference type="CDD" id="cd03334">
    <property type="entry name" value="Fab1_TCP"/>
    <property type="match status" value="1"/>
</dbReference>
<name>A0A0C3ADY4_SERVB</name>
<feature type="region of interest" description="Disordered" evidence="11">
    <location>
        <begin position="1446"/>
        <end position="1467"/>
    </location>
</feature>
<dbReference type="PANTHER" id="PTHR45748:SF7">
    <property type="entry name" value="1-PHOSPHATIDYLINOSITOL 3-PHOSPHATE 5-KINASE-RELATED"/>
    <property type="match status" value="1"/>
</dbReference>
<dbReference type="EC" id="2.7.1.150" evidence="1"/>
<dbReference type="HOGENOM" id="CLU_000480_3_0_1"/>
<evidence type="ECO:0000256" key="6">
    <source>
        <dbReference type="ARBA" id="ARBA00022777"/>
    </source>
</evidence>
<feature type="region of interest" description="Disordered" evidence="11">
    <location>
        <begin position="1684"/>
        <end position="1741"/>
    </location>
</feature>
<reference evidence="14 15" key="1">
    <citation type="submission" date="2014-04" db="EMBL/GenBank/DDBJ databases">
        <authorList>
            <consortium name="DOE Joint Genome Institute"/>
            <person name="Kuo A."/>
            <person name="Zuccaro A."/>
            <person name="Kohler A."/>
            <person name="Nagy L.G."/>
            <person name="Floudas D."/>
            <person name="Copeland A."/>
            <person name="Barry K.W."/>
            <person name="Cichocki N."/>
            <person name="Veneault-Fourrey C."/>
            <person name="LaButti K."/>
            <person name="Lindquist E.A."/>
            <person name="Lipzen A."/>
            <person name="Lundell T."/>
            <person name="Morin E."/>
            <person name="Murat C."/>
            <person name="Sun H."/>
            <person name="Tunlid A."/>
            <person name="Henrissat B."/>
            <person name="Grigoriev I.V."/>
            <person name="Hibbett D.S."/>
            <person name="Martin F."/>
            <person name="Nordberg H.P."/>
            <person name="Cantor M.N."/>
            <person name="Hua S.X."/>
        </authorList>
    </citation>
    <scope>NUCLEOTIDE SEQUENCE [LARGE SCALE GENOMIC DNA]</scope>
    <source>
        <strain evidence="14 15">MAFF 305830</strain>
    </source>
</reference>
<keyword evidence="7" id="KW-0862">Zinc</keyword>
<evidence type="ECO:0000313" key="14">
    <source>
        <dbReference type="EMBL" id="KIM22865.1"/>
    </source>
</evidence>
<feature type="region of interest" description="Disordered" evidence="11">
    <location>
        <begin position="1321"/>
        <end position="1420"/>
    </location>
</feature>
<dbReference type="FunFam" id="3.30.810.10:FF:000001">
    <property type="entry name" value="1-phosphatidylinositol 3-phosphate 5-kinase FAB1"/>
    <property type="match status" value="1"/>
</dbReference>
<evidence type="ECO:0000259" key="12">
    <source>
        <dbReference type="PROSITE" id="PS50178"/>
    </source>
</evidence>
<evidence type="ECO:0000256" key="2">
    <source>
        <dbReference type="ARBA" id="ARBA00022679"/>
    </source>
</evidence>
<protein>
    <recommendedName>
        <fullName evidence="1">1-phosphatidylinositol-3-phosphate 5-kinase</fullName>
        <ecNumber evidence="1">2.7.1.150</ecNumber>
    </recommendedName>
</protein>
<reference evidence="15" key="2">
    <citation type="submission" date="2015-01" db="EMBL/GenBank/DDBJ databases">
        <title>Evolutionary Origins and Diversification of the Mycorrhizal Mutualists.</title>
        <authorList>
            <consortium name="DOE Joint Genome Institute"/>
            <consortium name="Mycorrhizal Genomics Consortium"/>
            <person name="Kohler A."/>
            <person name="Kuo A."/>
            <person name="Nagy L.G."/>
            <person name="Floudas D."/>
            <person name="Copeland A."/>
            <person name="Barry K.W."/>
            <person name="Cichocki N."/>
            <person name="Veneault-Fourrey C."/>
            <person name="LaButti K."/>
            <person name="Lindquist E.A."/>
            <person name="Lipzen A."/>
            <person name="Lundell T."/>
            <person name="Morin E."/>
            <person name="Murat C."/>
            <person name="Riley R."/>
            <person name="Ohm R."/>
            <person name="Sun H."/>
            <person name="Tunlid A."/>
            <person name="Henrissat B."/>
            <person name="Grigoriev I.V."/>
            <person name="Hibbett D.S."/>
            <person name="Martin F."/>
        </authorList>
    </citation>
    <scope>NUCLEOTIDE SEQUENCE [LARGE SCALE GENOMIC DNA]</scope>
    <source>
        <strain evidence="15">MAFF 305830</strain>
    </source>
</reference>
<dbReference type="SUPFAM" id="SSF56104">
    <property type="entry name" value="SAICAR synthase-like"/>
    <property type="match status" value="1"/>
</dbReference>
<dbReference type="InterPro" id="IPR002498">
    <property type="entry name" value="PInositol-4-P-4/5-kinase_core"/>
</dbReference>
<dbReference type="InterPro" id="IPR000306">
    <property type="entry name" value="Znf_FYVE"/>
</dbReference>
<keyword evidence="15" id="KW-1185">Reference proteome</keyword>
<keyword evidence="2 10" id="KW-0808">Transferase</keyword>
<dbReference type="InterPro" id="IPR013083">
    <property type="entry name" value="Znf_RING/FYVE/PHD"/>
</dbReference>
<dbReference type="FunFam" id="3.30.40.10:FF:000283">
    <property type="entry name" value="1-phosphatidylinositol-3-phosphate 5-kinase (Fab1)"/>
    <property type="match status" value="1"/>
</dbReference>
<keyword evidence="3" id="KW-0479">Metal-binding</keyword>
<dbReference type="InterPro" id="IPR027484">
    <property type="entry name" value="PInositol-4-P-5-kinase_N"/>
</dbReference>
<dbReference type="STRING" id="933852.A0A0C3ADY4"/>
<dbReference type="PROSITE" id="PS50178">
    <property type="entry name" value="ZF_FYVE"/>
    <property type="match status" value="1"/>
</dbReference>
<dbReference type="GO" id="GO:0000285">
    <property type="term" value="F:1-phosphatidylinositol-3-phosphate 5-kinase activity"/>
    <property type="evidence" value="ECO:0007669"/>
    <property type="project" value="UniProtKB-EC"/>
</dbReference>
<dbReference type="Gene3D" id="3.50.7.10">
    <property type="entry name" value="GroEL"/>
    <property type="match status" value="1"/>
</dbReference>
<feature type="domain" description="PIPK" evidence="13">
    <location>
        <begin position="1894"/>
        <end position="2234"/>
    </location>
</feature>
<dbReference type="SUPFAM" id="SSF52029">
    <property type="entry name" value="GroEL apical domain-like"/>
    <property type="match status" value="1"/>
</dbReference>
<feature type="domain" description="FYVE-type" evidence="12">
    <location>
        <begin position="191"/>
        <end position="251"/>
    </location>
</feature>
<dbReference type="Gene3D" id="3.30.800.10">
    <property type="entry name" value="Phosphatidylinositol Phosphate Kinase II Beta"/>
    <property type="match status" value="1"/>
</dbReference>
<evidence type="ECO:0000256" key="1">
    <source>
        <dbReference type="ARBA" id="ARBA00012009"/>
    </source>
</evidence>
<dbReference type="InterPro" id="IPR027483">
    <property type="entry name" value="PInositol-4-P-4/5-kinase_C_sf"/>
</dbReference>
<keyword evidence="4 10" id="KW-0547">Nucleotide-binding</keyword>
<dbReference type="InterPro" id="IPR011011">
    <property type="entry name" value="Znf_FYVE_PHD"/>
</dbReference>
<evidence type="ECO:0000256" key="7">
    <source>
        <dbReference type="ARBA" id="ARBA00022833"/>
    </source>
</evidence>
<dbReference type="SMART" id="SM00330">
    <property type="entry name" value="PIPKc"/>
    <property type="match status" value="1"/>
</dbReference>
<feature type="compositionally biased region" description="Basic and acidic residues" evidence="11">
    <location>
        <begin position="1343"/>
        <end position="1355"/>
    </location>
</feature>
<dbReference type="Gene3D" id="3.30.40.10">
    <property type="entry name" value="Zinc/RING finger domain, C3HC4 (zinc finger)"/>
    <property type="match status" value="1"/>
</dbReference>